<feature type="transmembrane region" description="Helical" evidence="1">
    <location>
        <begin position="30"/>
        <end position="48"/>
    </location>
</feature>
<name>A0A1G8ZZJ4_9BACI</name>
<keyword evidence="3" id="KW-1185">Reference proteome</keyword>
<accession>A0A1G8ZZJ4</accession>
<keyword evidence="1" id="KW-0812">Transmembrane</keyword>
<keyword evidence="1" id="KW-0472">Membrane</keyword>
<dbReference type="STRING" id="407036.SAMN05216243_2316"/>
<feature type="transmembrane region" description="Helical" evidence="1">
    <location>
        <begin position="6"/>
        <end position="23"/>
    </location>
</feature>
<dbReference type="AlphaFoldDB" id="A0A1G8ZZJ4"/>
<evidence type="ECO:0000313" key="2">
    <source>
        <dbReference type="EMBL" id="SDK20503.1"/>
    </source>
</evidence>
<dbReference type="Proteomes" id="UP000198694">
    <property type="component" value="Unassembled WGS sequence"/>
</dbReference>
<proteinExistence type="predicted"/>
<feature type="transmembrane region" description="Helical" evidence="1">
    <location>
        <begin position="54"/>
        <end position="72"/>
    </location>
</feature>
<evidence type="ECO:0000313" key="3">
    <source>
        <dbReference type="Proteomes" id="UP000198694"/>
    </source>
</evidence>
<evidence type="ECO:0000256" key="1">
    <source>
        <dbReference type="SAM" id="Phobius"/>
    </source>
</evidence>
<reference evidence="2 3" key="1">
    <citation type="submission" date="2016-10" db="EMBL/GenBank/DDBJ databases">
        <authorList>
            <person name="de Groot N.N."/>
        </authorList>
    </citation>
    <scope>NUCLEOTIDE SEQUENCE [LARGE SCALE GENOMIC DNA]</scope>
    <source>
        <strain evidence="2 3">CGMCC 1.6502</strain>
    </source>
</reference>
<organism evidence="2 3">
    <name type="scientific">Sediminibacillus albus</name>
    <dbReference type="NCBI Taxonomy" id="407036"/>
    <lineage>
        <taxon>Bacteria</taxon>
        <taxon>Bacillati</taxon>
        <taxon>Bacillota</taxon>
        <taxon>Bacilli</taxon>
        <taxon>Bacillales</taxon>
        <taxon>Bacillaceae</taxon>
        <taxon>Sediminibacillus</taxon>
    </lineage>
</organism>
<gene>
    <name evidence="2" type="ORF">SAMN05216243_2316</name>
</gene>
<sequence>MYLWDILTPIIYLVFIVNLFYSYKTYRNKSTLPFTITILINAFIGFLTLWSIGMYLFIISALQLVGLLIILLKNKKSII</sequence>
<keyword evidence="1" id="KW-1133">Transmembrane helix</keyword>
<protein>
    <submittedName>
        <fullName evidence="2">Uncharacterized protein</fullName>
    </submittedName>
</protein>
<dbReference type="EMBL" id="FNFL01000003">
    <property type="protein sequence ID" value="SDK20503.1"/>
    <property type="molecule type" value="Genomic_DNA"/>
</dbReference>